<evidence type="ECO:0000313" key="2">
    <source>
        <dbReference type="EMBL" id="MPC48783.1"/>
    </source>
</evidence>
<accession>A0A5B7FV09</accession>
<evidence type="ECO:0000256" key="1">
    <source>
        <dbReference type="SAM" id="MobiDB-lite"/>
    </source>
</evidence>
<evidence type="ECO:0000313" key="3">
    <source>
        <dbReference type="Proteomes" id="UP000324222"/>
    </source>
</evidence>
<gene>
    <name evidence="2" type="ORF">E2C01_042566</name>
</gene>
<dbReference type="AlphaFoldDB" id="A0A5B7FV09"/>
<dbReference type="Proteomes" id="UP000324222">
    <property type="component" value="Unassembled WGS sequence"/>
</dbReference>
<comment type="caution">
    <text evidence="2">The sequence shown here is derived from an EMBL/GenBank/DDBJ whole genome shotgun (WGS) entry which is preliminary data.</text>
</comment>
<feature type="compositionally biased region" description="Low complexity" evidence="1">
    <location>
        <begin position="17"/>
        <end position="40"/>
    </location>
</feature>
<protein>
    <submittedName>
        <fullName evidence="2">Uncharacterized protein</fullName>
    </submittedName>
</protein>
<name>A0A5B7FV09_PORTR</name>
<keyword evidence="3" id="KW-1185">Reference proteome</keyword>
<reference evidence="2 3" key="1">
    <citation type="submission" date="2019-05" db="EMBL/GenBank/DDBJ databases">
        <title>Another draft genome of Portunus trituberculatus and its Hox gene families provides insights of decapod evolution.</title>
        <authorList>
            <person name="Jeong J.-H."/>
            <person name="Song I."/>
            <person name="Kim S."/>
            <person name="Choi T."/>
            <person name="Kim D."/>
            <person name="Ryu S."/>
            <person name="Kim W."/>
        </authorList>
    </citation>
    <scope>NUCLEOTIDE SEQUENCE [LARGE SCALE GENOMIC DNA]</scope>
    <source>
        <tissue evidence="2">Muscle</tissue>
    </source>
</reference>
<organism evidence="2 3">
    <name type="scientific">Portunus trituberculatus</name>
    <name type="common">Swimming crab</name>
    <name type="synonym">Neptunus trituberculatus</name>
    <dbReference type="NCBI Taxonomy" id="210409"/>
    <lineage>
        <taxon>Eukaryota</taxon>
        <taxon>Metazoa</taxon>
        <taxon>Ecdysozoa</taxon>
        <taxon>Arthropoda</taxon>
        <taxon>Crustacea</taxon>
        <taxon>Multicrustacea</taxon>
        <taxon>Malacostraca</taxon>
        <taxon>Eumalacostraca</taxon>
        <taxon>Eucarida</taxon>
        <taxon>Decapoda</taxon>
        <taxon>Pleocyemata</taxon>
        <taxon>Brachyura</taxon>
        <taxon>Eubrachyura</taxon>
        <taxon>Portunoidea</taxon>
        <taxon>Portunidae</taxon>
        <taxon>Portuninae</taxon>
        <taxon>Portunus</taxon>
    </lineage>
</organism>
<dbReference type="EMBL" id="VSRR010008467">
    <property type="protein sequence ID" value="MPC48783.1"/>
    <property type="molecule type" value="Genomic_DNA"/>
</dbReference>
<sequence length="175" mass="19580">MCTVSIQIKLLPAPLITTASPSTSASSSAKTKATSIKNSAPITSSAPYMSAISHTPSKDEKTDKSNQLDLMKLERQRPSHVVTAAAPPQPAAASYQLMRTRRQMRKHCLVQREDEEEEREYLLRRGGVRERERGDLRLGGGDRRLIMGGDLRRILHTEEMWLLAMVNAIEVEDRV</sequence>
<feature type="region of interest" description="Disordered" evidence="1">
    <location>
        <begin position="17"/>
        <end position="41"/>
    </location>
</feature>
<proteinExistence type="predicted"/>